<comment type="caution">
    <text evidence="1">The sequence shown here is derived from an EMBL/GenBank/DDBJ whole genome shotgun (WGS) entry which is preliminary data.</text>
</comment>
<protein>
    <submittedName>
        <fullName evidence="1">Uncharacterized protein</fullName>
    </submittedName>
</protein>
<evidence type="ECO:0000313" key="2">
    <source>
        <dbReference type="Proteomes" id="UP000070344"/>
    </source>
</evidence>
<proteinExistence type="predicted"/>
<keyword evidence="2" id="KW-1185">Reference proteome</keyword>
<accession>A0A133V243</accession>
<evidence type="ECO:0000313" key="1">
    <source>
        <dbReference type="EMBL" id="KXB00513.1"/>
    </source>
</evidence>
<dbReference type="Proteomes" id="UP000070344">
    <property type="component" value="Unassembled WGS sequence"/>
</dbReference>
<organism evidence="1 2">
    <name type="scientific">candidate division MSBL1 archaeon SCGC-AAA259O05</name>
    <dbReference type="NCBI Taxonomy" id="1698271"/>
    <lineage>
        <taxon>Archaea</taxon>
        <taxon>Methanobacteriati</taxon>
        <taxon>Methanobacteriota</taxon>
        <taxon>candidate division MSBL1</taxon>
    </lineage>
</organism>
<reference evidence="1 2" key="1">
    <citation type="journal article" date="2016" name="Sci. Rep.">
        <title>Metabolic traits of an uncultured archaeal lineage -MSBL1- from brine pools of the Red Sea.</title>
        <authorList>
            <person name="Mwirichia R."/>
            <person name="Alam I."/>
            <person name="Rashid M."/>
            <person name="Vinu M."/>
            <person name="Ba-Alawi W."/>
            <person name="Anthony Kamau A."/>
            <person name="Kamanda Ngugi D."/>
            <person name="Goker M."/>
            <person name="Klenk H.P."/>
            <person name="Bajic V."/>
            <person name="Stingl U."/>
        </authorList>
    </citation>
    <scope>NUCLEOTIDE SEQUENCE [LARGE SCALE GENOMIC DNA]</scope>
    <source>
        <strain evidence="1">SCGC-AAA259O05</strain>
    </source>
</reference>
<dbReference type="EMBL" id="LHXV01000047">
    <property type="protein sequence ID" value="KXB00513.1"/>
    <property type="molecule type" value="Genomic_DNA"/>
</dbReference>
<dbReference type="AlphaFoldDB" id="A0A133V243"/>
<gene>
    <name evidence="1" type="ORF">AKJ41_04020</name>
</gene>
<sequence>MKIRAKQDFRYENDDLEKGEVYELPDPKAEEAIERGLAERAEEKENEAAWEGMEKRLDEEPAGQVGGWLKVGDVNEGDEIVITGPGEWNDDFARDEDDEPDLVLPVKVSGREYEWRLNSTCLAPFRIDLTSARSKGSS</sequence>
<name>A0A133V243_9EURY</name>